<name>A0A4U0GXB3_9SPHI</name>
<dbReference type="EMBL" id="SUKA01000005">
    <property type="protein sequence ID" value="TJY63821.1"/>
    <property type="molecule type" value="Genomic_DNA"/>
</dbReference>
<reference evidence="1 2" key="1">
    <citation type="submission" date="2019-04" db="EMBL/GenBank/DDBJ databases">
        <title>Sphingobacterium olei sp. nov., isolated from oil-contaminated soil.</title>
        <authorList>
            <person name="Liu B."/>
        </authorList>
    </citation>
    <scope>NUCLEOTIDE SEQUENCE [LARGE SCALE GENOMIC DNA]</scope>
    <source>
        <strain evidence="1 2">Y3L14</strain>
    </source>
</reference>
<sequence>MQELRDLIEKLTKLRDELPAEAERIAGAMASNHKAYIVSRIQAEGIPGKQYSDKGVPAYFYSNDNYSNAYARLDGAGFDRMIKQKKKKKELVSWKDVREANGRQTNHVDFTFSGRTFQNLNVVSIETSGFVAKAYLGAPEPELANRLSYGFQMYGDFLSPNEEEKKLLNTVAKEMTDKLFEKYKI</sequence>
<comment type="caution">
    <text evidence="1">The sequence shown here is derived from an EMBL/GenBank/DDBJ whole genome shotgun (WGS) entry which is preliminary data.</text>
</comment>
<organism evidence="1 2">
    <name type="scientific">Sphingobacterium alkalisoli</name>
    <dbReference type="NCBI Taxonomy" id="1874115"/>
    <lineage>
        <taxon>Bacteria</taxon>
        <taxon>Pseudomonadati</taxon>
        <taxon>Bacteroidota</taxon>
        <taxon>Sphingobacteriia</taxon>
        <taxon>Sphingobacteriales</taxon>
        <taxon>Sphingobacteriaceae</taxon>
        <taxon>Sphingobacterium</taxon>
    </lineage>
</organism>
<dbReference type="OrthoDB" id="9911167at2"/>
<evidence type="ECO:0000313" key="2">
    <source>
        <dbReference type="Proteomes" id="UP000309872"/>
    </source>
</evidence>
<keyword evidence="2" id="KW-1185">Reference proteome</keyword>
<protein>
    <submittedName>
        <fullName evidence="1">Uncharacterized protein</fullName>
    </submittedName>
</protein>
<evidence type="ECO:0000313" key="1">
    <source>
        <dbReference type="EMBL" id="TJY63821.1"/>
    </source>
</evidence>
<dbReference type="AlphaFoldDB" id="A0A4U0GXB3"/>
<proteinExistence type="predicted"/>
<gene>
    <name evidence="1" type="ORF">FAZ19_16265</name>
</gene>
<dbReference type="RefSeq" id="WP_136821813.1">
    <property type="nucleotide sequence ID" value="NZ_BMJX01000005.1"/>
</dbReference>
<accession>A0A4U0GXB3</accession>
<dbReference type="Proteomes" id="UP000309872">
    <property type="component" value="Unassembled WGS sequence"/>
</dbReference>